<dbReference type="InterPro" id="IPR027417">
    <property type="entry name" value="P-loop_NTPase"/>
</dbReference>
<dbReference type="InterPro" id="IPR001752">
    <property type="entry name" value="Kinesin_motor_dom"/>
</dbReference>
<feature type="domain" description="Kinesin motor" evidence="11">
    <location>
        <begin position="516"/>
        <end position="911"/>
    </location>
</feature>
<dbReference type="PANTHER" id="PTHR24115:SF1008">
    <property type="entry name" value="KINESIN-LIKE PROTEIN SUBITO"/>
    <property type="match status" value="1"/>
</dbReference>
<evidence type="ECO:0000313" key="14">
    <source>
        <dbReference type="Proteomes" id="UP000663844"/>
    </source>
</evidence>
<evidence type="ECO:0000256" key="3">
    <source>
        <dbReference type="ARBA" id="ARBA00022741"/>
    </source>
</evidence>
<feature type="compositionally biased region" description="Basic residues" evidence="9">
    <location>
        <begin position="1326"/>
        <end position="1336"/>
    </location>
</feature>
<dbReference type="InterPro" id="IPR000008">
    <property type="entry name" value="C2_dom"/>
</dbReference>
<dbReference type="GO" id="GO:0005524">
    <property type="term" value="F:ATP binding"/>
    <property type="evidence" value="ECO:0007669"/>
    <property type="project" value="UniProtKB-UniRule"/>
</dbReference>
<dbReference type="Proteomes" id="UP000663844">
    <property type="component" value="Unassembled WGS sequence"/>
</dbReference>
<feature type="coiled-coil region" evidence="8">
    <location>
        <begin position="1054"/>
        <end position="1166"/>
    </location>
</feature>
<sequence length="1504" mass="176098">MNILFNKNISSNHLANLNRSYNNEQSNNDNKTYVSLFDRFKRWFHTIKQWKYEHLLQDQLVLNNNNHINLINKNEIMRVNDIPFIIPRQIEDVRKEIRPNFQRAKLLILRMDEYLVSSEDKTKAKRRRHQDTSLGLRALAEAIYTIQKIAFREVLSIDETLPIIGRNLPDDDDDDDDGEENRSMHKFYRQKGKIDPITDFHEVQDFVAFDRALTKHRMDILEKPTYKPSDMIYLKFCLMLEIQRDEYESCLRIILHDIIFKYHLADFHLRCEIHVRKPMEREFVLDRIVHDSHLKANYSVEFVLWSGDWIAQQEVELYVVMKIESLSINKYISSKFWDMAHLHVKNIPHGSSRIFLRELTPVSRPHKLLSRTVNIGQVEIEAAYWPTSRQLSIHIVKVTHLQAERLLRTSDTYVEIIFQSPFDIYDIKRTKVADRSLNPIFNEEFYFKIPRKIAISDITIDLIFLEKSSLHHHHSIVHGVLTLSKHTDWYPNMDTTGTGMTSISINTTTKHRDPPPLNVYLRLRPFISDEFERGENQKLIDILDDKHITVKLYPTTNNTIRTQQTSYNEYQVTRIFNQYCTQQELFEQILEQPTNEIFTGSNWLFCTLGLTNSGKTHTMFGTNDEPGLIPKCLRRIFLNVGQNIDNKVLFKPVGLENVIPTIDCDLKMEISVRNYIFKEDKYRIRLPHIVQKQNSFDDFSVEGLDEHYSIWISFFELYNENILDLLVQPKDMKTRKNLRLLQNDHSTIIKNLIQIPVFDIKEAEDIIKFGFANRSTSKTNLNEASSRSHAIICITLITINEFDEDPTMSHMYICDLAGNEPSTGTGKQLTETCNINTSLMTFKDCIRVLNENQTAKKQMLVPYRNSVLTSIFRPYFVGRGRTIICCNINPCATFITQTNELMKFCVLAQKTIIVQNESKIGTAIIRQQRKSKNKGPKRLGRQSLSKVKNLSNNDELEELGESSMITPSNVKSISYWKYCTKKAVDLLQKQTSNRRIFMIERYQERIQTIQYLLHQRQQNEQFIKEKQSITKQNEILVKNLRLEQDNHSHTQQLYDKLILNENQYRQKLFKLEKEYQEDNRNTHDEINSLKKQLKILQEQFDRLTTEHIKTIEQNDQDKHEYQEREQYLQSEIQRLKRDHGLELYRKQDAEKKARVFEEKLRHEQTENHKIQYDFTKIKHDFKTLQVKYDALQLEMIEIHQNSKIKPQEAAIPMFDDRTSTTTVNEEQPVVEVQKRIIRSKRQTNDDDSQHEQEIKKPKLITTRSRSNASTDTTYALIQQSDELNSKKKSKRIIRNESTASTKTNTTTPIKPINKKQQDDTSDSNVKVKRTGVRGRPKKQIIESPEPIFVQEESHSPIYATIQRKVSLDRASFATVAVNSSIVQLAPSNDTVGDTTPKPSTFKRIQSFFRATPTLTSSKRANRVIQVKNTVVAFGSSTPTNRLPTSVVKTPGLTTQPTPTASIVDKNSTPKSKYNLRTRLFNNPIPKDDDEKKSQITKKTPRTRK</sequence>
<dbReference type="PROSITE" id="PS50067">
    <property type="entry name" value="KINESIN_MOTOR_2"/>
    <property type="match status" value="1"/>
</dbReference>
<dbReference type="EMBL" id="CAJOAZ010001108">
    <property type="protein sequence ID" value="CAF3765744.1"/>
    <property type="molecule type" value="Genomic_DNA"/>
</dbReference>
<keyword evidence="6" id="KW-0206">Cytoskeleton</keyword>
<feature type="compositionally biased region" description="Low complexity" evidence="9">
    <location>
        <begin position="1301"/>
        <end position="1311"/>
    </location>
</feature>
<keyword evidence="8" id="KW-0175">Coiled coil</keyword>
<feature type="compositionally biased region" description="Polar residues" evidence="9">
    <location>
        <begin position="1261"/>
        <end position="1282"/>
    </location>
</feature>
<dbReference type="Pfam" id="PF00168">
    <property type="entry name" value="C2"/>
    <property type="match status" value="1"/>
</dbReference>
<dbReference type="GO" id="GO:0005874">
    <property type="term" value="C:microtubule"/>
    <property type="evidence" value="ECO:0007669"/>
    <property type="project" value="UniProtKB-KW"/>
</dbReference>
<evidence type="ECO:0000313" key="12">
    <source>
        <dbReference type="EMBL" id="CAF0754054.1"/>
    </source>
</evidence>
<dbReference type="Proteomes" id="UP000663845">
    <property type="component" value="Unassembled WGS sequence"/>
</dbReference>
<name>A0A818Z6M3_9BILA</name>
<dbReference type="Gene3D" id="3.40.850.10">
    <property type="entry name" value="Kinesin motor domain"/>
    <property type="match status" value="1"/>
</dbReference>
<dbReference type="EMBL" id="CAJNOG010000014">
    <property type="protein sequence ID" value="CAF0754054.1"/>
    <property type="molecule type" value="Genomic_DNA"/>
</dbReference>
<dbReference type="GO" id="GO:0008017">
    <property type="term" value="F:microtubule binding"/>
    <property type="evidence" value="ECO:0007669"/>
    <property type="project" value="InterPro"/>
</dbReference>
<dbReference type="PROSITE" id="PS50004">
    <property type="entry name" value="C2"/>
    <property type="match status" value="1"/>
</dbReference>
<evidence type="ECO:0000256" key="9">
    <source>
        <dbReference type="SAM" id="MobiDB-lite"/>
    </source>
</evidence>
<evidence type="ECO:0000259" key="10">
    <source>
        <dbReference type="PROSITE" id="PS50004"/>
    </source>
</evidence>
<feature type="domain" description="C2" evidence="10">
    <location>
        <begin position="374"/>
        <end position="497"/>
    </location>
</feature>
<keyword evidence="3 7" id="KW-0547">Nucleotide-binding</keyword>
<dbReference type="GO" id="GO:0003777">
    <property type="term" value="F:microtubule motor activity"/>
    <property type="evidence" value="ECO:0007669"/>
    <property type="project" value="InterPro"/>
</dbReference>
<evidence type="ECO:0000256" key="5">
    <source>
        <dbReference type="ARBA" id="ARBA00023175"/>
    </source>
</evidence>
<dbReference type="InterPro" id="IPR035892">
    <property type="entry name" value="C2_domain_sf"/>
</dbReference>
<evidence type="ECO:0000259" key="11">
    <source>
        <dbReference type="PROSITE" id="PS50067"/>
    </source>
</evidence>
<evidence type="ECO:0000256" key="6">
    <source>
        <dbReference type="ARBA" id="ARBA00023212"/>
    </source>
</evidence>
<dbReference type="GO" id="GO:0005871">
    <property type="term" value="C:kinesin complex"/>
    <property type="evidence" value="ECO:0007669"/>
    <property type="project" value="TreeGrafter"/>
</dbReference>
<dbReference type="InterPro" id="IPR027640">
    <property type="entry name" value="Kinesin-like_fam"/>
</dbReference>
<dbReference type="Pfam" id="PF00225">
    <property type="entry name" value="Kinesin"/>
    <property type="match status" value="1"/>
</dbReference>
<dbReference type="SUPFAM" id="SSF52540">
    <property type="entry name" value="P-loop containing nucleoside triphosphate hydrolases"/>
    <property type="match status" value="1"/>
</dbReference>
<dbReference type="SMART" id="SM00129">
    <property type="entry name" value="KISc"/>
    <property type="match status" value="1"/>
</dbReference>
<comment type="similarity">
    <text evidence="7">Belongs to the TRAFAC class myosin-kinesin ATPase superfamily. Kinesin family.</text>
</comment>
<comment type="subcellular location">
    <subcellularLocation>
        <location evidence="1">Cytoplasm</location>
        <location evidence="1">Cytoskeleton</location>
    </subcellularLocation>
</comment>
<evidence type="ECO:0000256" key="8">
    <source>
        <dbReference type="SAM" id="Coils"/>
    </source>
</evidence>
<protein>
    <submittedName>
        <fullName evidence="13">Uncharacterized protein</fullName>
    </submittedName>
</protein>
<dbReference type="SUPFAM" id="SSF49562">
    <property type="entry name" value="C2 domain (Calcium/lipid-binding domain, CaLB)"/>
    <property type="match status" value="1"/>
</dbReference>
<keyword evidence="5 7" id="KW-0505">Motor protein</keyword>
<feature type="region of interest" description="Disordered" evidence="9">
    <location>
        <begin position="1450"/>
        <end position="1504"/>
    </location>
</feature>
<proteinExistence type="inferred from homology"/>
<evidence type="ECO:0000256" key="2">
    <source>
        <dbReference type="ARBA" id="ARBA00022701"/>
    </source>
</evidence>
<dbReference type="PRINTS" id="PR00380">
    <property type="entry name" value="KINESINHEAVY"/>
</dbReference>
<dbReference type="Gene3D" id="2.60.40.150">
    <property type="entry name" value="C2 domain"/>
    <property type="match status" value="1"/>
</dbReference>
<evidence type="ECO:0000256" key="1">
    <source>
        <dbReference type="ARBA" id="ARBA00004245"/>
    </source>
</evidence>
<organism evidence="13 14">
    <name type="scientific">Adineta steineri</name>
    <dbReference type="NCBI Taxonomy" id="433720"/>
    <lineage>
        <taxon>Eukaryota</taxon>
        <taxon>Metazoa</taxon>
        <taxon>Spiralia</taxon>
        <taxon>Gnathifera</taxon>
        <taxon>Rotifera</taxon>
        <taxon>Eurotatoria</taxon>
        <taxon>Bdelloidea</taxon>
        <taxon>Adinetida</taxon>
        <taxon>Adinetidae</taxon>
        <taxon>Adineta</taxon>
    </lineage>
</organism>
<keyword evidence="6" id="KW-0963">Cytoplasm</keyword>
<feature type="binding site" evidence="7">
    <location>
        <begin position="609"/>
        <end position="616"/>
    </location>
    <ligand>
        <name>ATP</name>
        <dbReference type="ChEBI" id="CHEBI:30616"/>
    </ligand>
</feature>
<gene>
    <name evidence="12" type="ORF">JYZ213_LOCUS2664</name>
    <name evidence="13" type="ORF">OXD698_LOCUS16291</name>
</gene>
<feature type="compositionally biased region" description="Polar residues" evidence="9">
    <location>
        <begin position="1450"/>
        <end position="1471"/>
    </location>
</feature>
<keyword evidence="2" id="KW-0493">Microtubule</keyword>
<dbReference type="SMART" id="SM00239">
    <property type="entry name" value="C2"/>
    <property type="match status" value="1"/>
</dbReference>
<feature type="region of interest" description="Disordered" evidence="9">
    <location>
        <begin position="1225"/>
        <end position="1336"/>
    </location>
</feature>
<dbReference type="GO" id="GO:0005634">
    <property type="term" value="C:nucleus"/>
    <property type="evidence" value="ECO:0007669"/>
    <property type="project" value="TreeGrafter"/>
</dbReference>
<dbReference type="PANTHER" id="PTHR24115">
    <property type="entry name" value="KINESIN-RELATED"/>
    <property type="match status" value="1"/>
</dbReference>
<feature type="compositionally biased region" description="Basic and acidic residues" evidence="9">
    <location>
        <begin position="1242"/>
        <end position="1256"/>
    </location>
</feature>
<evidence type="ECO:0000256" key="4">
    <source>
        <dbReference type="ARBA" id="ARBA00022840"/>
    </source>
</evidence>
<dbReference type="InterPro" id="IPR036961">
    <property type="entry name" value="Kinesin_motor_dom_sf"/>
</dbReference>
<comment type="caution">
    <text evidence="13">The sequence shown here is derived from an EMBL/GenBank/DDBJ whole genome shotgun (WGS) entry which is preliminary data.</text>
</comment>
<reference evidence="13" key="1">
    <citation type="submission" date="2021-02" db="EMBL/GenBank/DDBJ databases">
        <authorList>
            <person name="Nowell W R."/>
        </authorList>
    </citation>
    <scope>NUCLEOTIDE SEQUENCE</scope>
</reference>
<feature type="compositionally biased region" description="Basic residues" evidence="9">
    <location>
        <begin position="1494"/>
        <end position="1504"/>
    </location>
</feature>
<evidence type="ECO:0000256" key="7">
    <source>
        <dbReference type="PROSITE-ProRule" id="PRU00283"/>
    </source>
</evidence>
<accession>A0A818Z6M3</accession>
<dbReference type="GO" id="GO:0016887">
    <property type="term" value="F:ATP hydrolysis activity"/>
    <property type="evidence" value="ECO:0007669"/>
    <property type="project" value="TreeGrafter"/>
</dbReference>
<evidence type="ECO:0000313" key="13">
    <source>
        <dbReference type="EMBL" id="CAF3765744.1"/>
    </source>
</evidence>
<dbReference type="GO" id="GO:0007018">
    <property type="term" value="P:microtubule-based movement"/>
    <property type="evidence" value="ECO:0007669"/>
    <property type="project" value="InterPro"/>
</dbReference>
<keyword evidence="4 7" id="KW-0067">ATP-binding</keyword>